<dbReference type="STRING" id="595528.A0A0D2WPM7"/>
<dbReference type="Gene3D" id="1.10.10.10">
    <property type="entry name" value="Winged helix-like DNA-binding domain superfamily/Winged helix DNA-binding domain"/>
    <property type="match status" value="1"/>
</dbReference>
<evidence type="ECO:0000256" key="2">
    <source>
        <dbReference type="ARBA" id="ARBA00011038"/>
    </source>
</evidence>
<dbReference type="InterPro" id="IPR007832">
    <property type="entry name" value="RNA_pol_Rpc34"/>
</dbReference>
<evidence type="ECO:0000313" key="7">
    <source>
        <dbReference type="Proteomes" id="UP000008743"/>
    </source>
</evidence>
<evidence type="ECO:0000256" key="1">
    <source>
        <dbReference type="ARBA" id="ARBA00004123"/>
    </source>
</evidence>
<dbReference type="Pfam" id="PF05158">
    <property type="entry name" value="RNA_pol_Rpc34"/>
    <property type="match status" value="1"/>
</dbReference>
<dbReference type="GO" id="GO:0006383">
    <property type="term" value="P:transcription by RNA polymerase III"/>
    <property type="evidence" value="ECO:0007669"/>
    <property type="project" value="InterPro"/>
</dbReference>
<dbReference type="Proteomes" id="UP000008743">
    <property type="component" value="Unassembled WGS sequence"/>
</dbReference>
<dbReference type="InterPro" id="IPR016049">
    <property type="entry name" value="RNA_pol_Rpc34-like"/>
</dbReference>
<organism evidence="6 7">
    <name type="scientific">Capsaspora owczarzaki (strain ATCC 30864)</name>
    <dbReference type="NCBI Taxonomy" id="595528"/>
    <lineage>
        <taxon>Eukaryota</taxon>
        <taxon>Filasterea</taxon>
        <taxon>Capsaspora</taxon>
    </lineage>
</organism>
<accession>A0A0D2WPM7</accession>
<dbReference type="GO" id="GO:0005666">
    <property type="term" value="C:RNA polymerase III complex"/>
    <property type="evidence" value="ECO:0007669"/>
    <property type="project" value="InterPro"/>
</dbReference>
<comment type="subcellular location">
    <subcellularLocation>
        <location evidence="1">Nucleus</location>
    </subcellularLocation>
</comment>
<dbReference type="SUPFAM" id="SSF46785">
    <property type="entry name" value="Winged helix' DNA-binding domain"/>
    <property type="match status" value="1"/>
</dbReference>
<dbReference type="GO" id="GO:0005654">
    <property type="term" value="C:nucleoplasm"/>
    <property type="evidence" value="ECO:0007669"/>
    <property type="project" value="UniProtKB-ARBA"/>
</dbReference>
<evidence type="ECO:0000256" key="5">
    <source>
        <dbReference type="ARBA" id="ARBA00023242"/>
    </source>
</evidence>
<dbReference type="FunFam" id="1.10.10.10:FF:000116">
    <property type="entry name" value="DNA-directed RNA polymerase III subunit RPC6"/>
    <property type="match status" value="1"/>
</dbReference>
<dbReference type="InterPro" id="IPR036388">
    <property type="entry name" value="WH-like_DNA-bd_sf"/>
</dbReference>
<name>A0A0D2WPM7_CAPO3</name>
<evidence type="ECO:0000256" key="3">
    <source>
        <dbReference type="ARBA" id="ARBA00022478"/>
    </source>
</evidence>
<keyword evidence="3" id="KW-0240">DNA-directed RNA polymerase</keyword>
<dbReference type="PhylomeDB" id="A0A0D2WPM7"/>
<protein>
    <submittedName>
        <fullName evidence="6">Polymerase III polypeptide F</fullName>
    </submittedName>
</protein>
<dbReference type="PIRSF" id="PIRSF028763">
    <property type="entry name" value="RNA_pol_Rpc34"/>
    <property type="match status" value="1"/>
</dbReference>
<dbReference type="InterPro" id="IPR036390">
    <property type="entry name" value="WH_DNA-bd_sf"/>
</dbReference>
<proteinExistence type="inferred from homology"/>
<keyword evidence="7" id="KW-1185">Reference proteome</keyword>
<dbReference type="EMBL" id="KE346364">
    <property type="protein sequence ID" value="KJE92628.1"/>
    <property type="molecule type" value="Genomic_DNA"/>
</dbReference>
<dbReference type="FunCoup" id="A0A0D2WPM7">
    <property type="interactions" value="398"/>
</dbReference>
<sequence>MDADERLIYQTIESVKNRGIWTRDLRHKTNIGIGQLNKTLKKFETAKLIKAVKSVAASKKKVYMLYDLEPDKTLSGGAWYSEQEFDSEFAQQIQHAVLRYLKSRYESCSAERKYIDSFVSCEEVTQHIADIKLATIALSFQEIHEVLISLVYGGALIQEDVDPGLQLFAWKELRLPPTPMATVPCGVCPVFQLCEDGGIISPETCQYMDEWFATRRQGPSSTMQAMQF</sequence>
<evidence type="ECO:0000313" key="6">
    <source>
        <dbReference type="EMBL" id="KJE92628.1"/>
    </source>
</evidence>
<dbReference type="AlphaFoldDB" id="A0A0D2WPM7"/>
<keyword evidence="4" id="KW-0804">Transcription</keyword>
<dbReference type="InParanoid" id="A0A0D2WPM7"/>
<dbReference type="PANTHER" id="PTHR12780">
    <property type="entry name" value="RNA POLYMERASE III DNA DIRECTED , 39KD SUBUNIT-RELATED"/>
    <property type="match status" value="1"/>
</dbReference>
<reference evidence="7" key="1">
    <citation type="submission" date="2011-02" db="EMBL/GenBank/DDBJ databases">
        <title>The Genome Sequence of Capsaspora owczarzaki ATCC 30864.</title>
        <authorList>
            <person name="Russ C."/>
            <person name="Cuomo C."/>
            <person name="Burger G."/>
            <person name="Gray M.W."/>
            <person name="Holland P.W.H."/>
            <person name="King N."/>
            <person name="Lang F.B.F."/>
            <person name="Roger A.J."/>
            <person name="Ruiz-Trillo I."/>
            <person name="Young S.K."/>
            <person name="Zeng Q."/>
            <person name="Gargeya S."/>
            <person name="Alvarado L."/>
            <person name="Berlin A."/>
            <person name="Chapman S.B."/>
            <person name="Chen Z."/>
            <person name="Freedman E."/>
            <person name="Gellesch M."/>
            <person name="Goldberg J."/>
            <person name="Griggs A."/>
            <person name="Gujja S."/>
            <person name="Heilman E."/>
            <person name="Heiman D."/>
            <person name="Howarth C."/>
            <person name="Mehta T."/>
            <person name="Neiman D."/>
            <person name="Pearson M."/>
            <person name="Roberts A."/>
            <person name="Saif S."/>
            <person name="Shea T."/>
            <person name="Shenoy N."/>
            <person name="Sisk P."/>
            <person name="Stolte C."/>
            <person name="Sykes S."/>
            <person name="White J."/>
            <person name="Yandava C."/>
            <person name="Haas B."/>
            <person name="Nusbaum C."/>
            <person name="Birren B."/>
        </authorList>
    </citation>
    <scope>NUCLEOTIDE SEQUENCE</scope>
    <source>
        <strain evidence="7">ATCC 30864</strain>
    </source>
</reference>
<gene>
    <name evidence="6" type="ORF">CAOG_003550</name>
</gene>
<dbReference type="OrthoDB" id="613763at2759"/>
<keyword evidence="5" id="KW-0539">Nucleus</keyword>
<comment type="similarity">
    <text evidence="2">Belongs to the eukaryotic RPC34/RPC39 RNA polymerase subunit family.</text>
</comment>
<evidence type="ECO:0000256" key="4">
    <source>
        <dbReference type="ARBA" id="ARBA00023163"/>
    </source>
</evidence>
<dbReference type="GO" id="GO:0005737">
    <property type="term" value="C:cytoplasm"/>
    <property type="evidence" value="ECO:0007669"/>
    <property type="project" value="UniProtKB-ARBA"/>
</dbReference>